<feature type="compositionally biased region" description="Low complexity" evidence="1">
    <location>
        <begin position="38"/>
        <end position="55"/>
    </location>
</feature>
<reference evidence="2 3" key="1">
    <citation type="submission" date="2023-11" db="EMBL/GenBank/DDBJ databases">
        <authorList>
            <person name="Hedman E."/>
            <person name="Englund M."/>
            <person name="Stromberg M."/>
            <person name="Nyberg Akerstrom W."/>
            <person name="Nylinder S."/>
            <person name="Jareborg N."/>
            <person name="Kallberg Y."/>
            <person name="Kronander E."/>
        </authorList>
    </citation>
    <scope>NUCLEOTIDE SEQUENCE [LARGE SCALE GENOMIC DNA]</scope>
</reference>
<feature type="region of interest" description="Disordered" evidence="1">
    <location>
        <begin position="308"/>
        <end position="332"/>
    </location>
</feature>
<dbReference type="Proteomes" id="UP001314205">
    <property type="component" value="Unassembled WGS sequence"/>
</dbReference>
<feature type="region of interest" description="Disordered" evidence="1">
    <location>
        <begin position="16"/>
        <end position="63"/>
    </location>
</feature>
<keyword evidence="3" id="KW-1185">Reference proteome</keyword>
<protein>
    <submittedName>
        <fullName evidence="2">Uncharacterized protein</fullName>
    </submittedName>
</protein>
<sequence length="370" mass="39822">MSVKLSNSNLFMKKQPNFPMKREFEDFNDDNDNKDQIDSNASSDVNSESSDLENSGPNDEVNNTALDYTENTLALHPVADFIKREFLPDFDFSNPFRNQNLAFKDGFQNTRSPFLLPTQLYKSFLASLGKRRRNVADCYSFYPRNMLFSNGFPTETSDDENNGDGTSDSPDEKAGASSAFVWSGGGVTGSGGQEQAAAQPAAVPTGTSGGGGAQGLVHWMSVMAEHMGGGHHDPSHYALPPWNNGGMDHCQQKDGLEYAAWSRPRGAMAIKQGYEAKMSTGDGTVGGHQKADDRLGHHQSMSQMLYGAGLGPGRSGSSSSSPVGGTNAGSGLLVVPQPLGKGPTKLQPLHAHARKYHCKMCPQVSLNNFF</sequence>
<comment type="caution">
    <text evidence="2">The sequence shown here is derived from an EMBL/GenBank/DDBJ whole genome shotgun (WGS) entry which is preliminary data.</text>
</comment>
<proteinExistence type="predicted"/>
<organism evidence="2 3">
    <name type="scientific">Parnassius mnemosyne</name>
    <name type="common">clouded apollo</name>
    <dbReference type="NCBI Taxonomy" id="213953"/>
    <lineage>
        <taxon>Eukaryota</taxon>
        <taxon>Metazoa</taxon>
        <taxon>Ecdysozoa</taxon>
        <taxon>Arthropoda</taxon>
        <taxon>Hexapoda</taxon>
        <taxon>Insecta</taxon>
        <taxon>Pterygota</taxon>
        <taxon>Neoptera</taxon>
        <taxon>Endopterygota</taxon>
        <taxon>Lepidoptera</taxon>
        <taxon>Glossata</taxon>
        <taxon>Ditrysia</taxon>
        <taxon>Papilionoidea</taxon>
        <taxon>Papilionidae</taxon>
        <taxon>Parnassiinae</taxon>
        <taxon>Parnassini</taxon>
        <taxon>Parnassius</taxon>
        <taxon>Driopa</taxon>
    </lineage>
</organism>
<dbReference type="EMBL" id="CAVLGL010000092">
    <property type="protein sequence ID" value="CAK1595398.1"/>
    <property type="molecule type" value="Genomic_DNA"/>
</dbReference>
<evidence type="ECO:0000313" key="3">
    <source>
        <dbReference type="Proteomes" id="UP001314205"/>
    </source>
</evidence>
<feature type="compositionally biased region" description="Low complexity" evidence="1">
    <location>
        <begin position="193"/>
        <end position="202"/>
    </location>
</feature>
<feature type="region of interest" description="Disordered" evidence="1">
    <location>
        <begin position="151"/>
        <end position="210"/>
    </location>
</feature>
<gene>
    <name evidence="2" type="ORF">PARMNEM_LOCUS14886</name>
</gene>
<dbReference type="AlphaFoldDB" id="A0AAV1LK93"/>
<evidence type="ECO:0000313" key="2">
    <source>
        <dbReference type="EMBL" id="CAK1595398.1"/>
    </source>
</evidence>
<name>A0AAV1LK93_9NEOP</name>
<accession>A0AAV1LK93</accession>
<feature type="compositionally biased region" description="Gly residues" evidence="1">
    <location>
        <begin position="183"/>
        <end position="192"/>
    </location>
</feature>
<feature type="compositionally biased region" description="Low complexity" evidence="1">
    <location>
        <begin position="315"/>
        <end position="325"/>
    </location>
</feature>
<feature type="compositionally biased region" description="Basic and acidic residues" evidence="1">
    <location>
        <begin position="20"/>
        <end position="37"/>
    </location>
</feature>
<evidence type="ECO:0000256" key="1">
    <source>
        <dbReference type="SAM" id="MobiDB-lite"/>
    </source>
</evidence>